<dbReference type="RefSeq" id="WP_000884061.1">
    <property type="nucleotide sequence ID" value="NZ_JANAFR010000003.1"/>
</dbReference>
<evidence type="ECO:0000256" key="1">
    <source>
        <dbReference type="SAM" id="MobiDB-lite"/>
    </source>
</evidence>
<proteinExistence type="predicted"/>
<accession>A0A764CJ66</accession>
<sequence length="105" mass="11964">MLDIAEVLKARENEFISLRELITRIRLQQPHVSESDIASFLYIENSNRELPEWVKQGIASTIEGTDGGYQDSELVTLLKVIHEEGHMPEVTPPSEPPMDFDDIPF</sequence>
<evidence type="ECO:0000313" key="2">
    <source>
        <dbReference type="EMBL" id="HAG3493364.1"/>
    </source>
</evidence>
<dbReference type="AlphaFoldDB" id="A0A764CJ66"/>
<reference evidence="4" key="1">
    <citation type="journal article" date="2018" name="Genome Biol.">
        <title>SKESA: strategic k-mer extension for scrupulous assemblies.</title>
        <authorList>
            <person name="Souvorov A."/>
            <person name="Agarwala R."/>
            <person name="Lipman D.J."/>
        </authorList>
    </citation>
    <scope>NUCLEOTIDE SEQUENCE</scope>
    <source>
        <strain evidence="3">MA.BM_SE09/12</strain>
        <strain evidence="4">MA.BM_SE10/13</strain>
        <strain evidence="2">MA.BM_SE10/28</strain>
    </source>
</reference>
<reference evidence="4" key="2">
    <citation type="submission" date="2020-02" db="EMBL/GenBank/DDBJ databases">
        <authorList>
            <consortium name="NCBI Pathogen Detection Project"/>
        </authorList>
    </citation>
    <scope>NUCLEOTIDE SEQUENCE</scope>
    <source>
        <strain evidence="3">MA.BM_SE09/12</strain>
        <strain evidence="4">MA.BM_SE10/13</strain>
        <strain evidence="2">MA.BM_SE10/28</strain>
    </source>
</reference>
<comment type="caution">
    <text evidence="4">The sequence shown here is derived from an EMBL/GenBank/DDBJ whole genome shotgun (WGS) entry which is preliminary data.</text>
</comment>
<feature type="region of interest" description="Disordered" evidence="1">
    <location>
        <begin position="85"/>
        <end position="105"/>
    </location>
</feature>
<dbReference type="EMBL" id="DAAYMF010000004">
    <property type="protein sequence ID" value="HAG4807426.1"/>
    <property type="molecule type" value="Genomic_DNA"/>
</dbReference>
<gene>
    <name evidence="2" type="ORF">G8024_001586</name>
    <name evidence="4" type="ORF">G8476_002070</name>
    <name evidence="3" type="ORF">G8521_002403</name>
</gene>
<evidence type="ECO:0000313" key="4">
    <source>
        <dbReference type="EMBL" id="HAG4807426.1"/>
    </source>
</evidence>
<name>A0A764CJ66_SALER</name>
<dbReference type="EMBL" id="DAAYBO010000003">
    <property type="protein sequence ID" value="HAG3493364.1"/>
    <property type="molecule type" value="Genomic_DNA"/>
</dbReference>
<dbReference type="EMBL" id="DAAYKC010000004">
    <property type="protein sequence ID" value="HAG4564176.1"/>
    <property type="molecule type" value="Genomic_DNA"/>
</dbReference>
<evidence type="ECO:0000313" key="3">
    <source>
        <dbReference type="EMBL" id="HAG4564176.1"/>
    </source>
</evidence>
<organism evidence="4">
    <name type="scientific">Salmonella enterica</name>
    <name type="common">Salmonella choleraesuis</name>
    <dbReference type="NCBI Taxonomy" id="28901"/>
    <lineage>
        <taxon>Bacteria</taxon>
        <taxon>Pseudomonadati</taxon>
        <taxon>Pseudomonadota</taxon>
        <taxon>Gammaproteobacteria</taxon>
        <taxon>Enterobacterales</taxon>
        <taxon>Enterobacteriaceae</taxon>
        <taxon>Salmonella</taxon>
    </lineage>
</organism>
<protein>
    <submittedName>
        <fullName evidence="4">Uncharacterized protein</fullName>
    </submittedName>
</protein>